<dbReference type="EMBL" id="CP136051">
    <property type="protein sequence ID" value="WOK04594.1"/>
    <property type="molecule type" value="Genomic_DNA"/>
</dbReference>
<name>A0ABZ0IHS4_9BACT</name>
<proteinExistence type="predicted"/>
<gene>
    <name evidence="2" type="ORF">RT717_16045</name>
</gene>
<organism evidence="2 3">
    <name type="scientific">Imperialibacter roseus</name>
    <dbReference type="NCBI Taxonomy" id="1324217"/>
    <lineage>
        <taxon>Bacteria</taxon>
        <taxon>Pseudomonadati</taxon>
        <taxon>Bacteroidota</taxon>
        <taxon>Cytophagia</taxon>
        <taxon>Cytophagales</taxon>
        <taxon>Flammeovirgaceae</taxon>
        <taxon>Imperialibacter</taxon>
    </lineage>
</organism>
<accession>A0ABZ0IHS4</accession>
<evidence type="ECO:0000259" key="1">
    <source>
        <dbReference type="SMART" id="SM00507"/>
    </source>
</evidence>
<dbReference type="InterPro" id="IPR029471">
    <property type="entry name" value="HNH_5"/>
</dbReference>
<dbReference type="Gene3D" id="1.10.30.50">
    <property type="match status" value="1"/>
</dbReference>
<dbReference type="GO" id="GO:0004519">
    <property type="term" value="F:endonuclease activity"/>
    <property type="evidence" value="ECO:0007669"/>
    <property type="project" value="UniProtKB-KW"/>
</dbReference>
<dbReference type="Proteomes" id="UP001302349">
    <property type="component" value="Chromosome"/>
</dbReference>
<dbReference type="InterPro" id="IPR052892">
    <property type="entry name" value="NA-targeting_endonuclease"/>
</dbReference>
<keyword evidence="2" id="KW-0378">Hydrolase</keyword>
<dbReference type="SMART" id="SM00507">
    <property type="entry name" value="HNHc"/>
    <property type="match status" value="1"/>
</dbReference>
<dbReference type="InterPro" id="IPR003615">
    <property type="entry name" value="HNH_nuc"/>
</dbReference>
<keyword evidence="2" id="KW-0255">Endonuclease</keyword>
<dbReference type="PANTHER" id="PTHR33877:SF2">
    <property type="entry name" value="OS07G0170200 PROTEIN"/>
    <property type="match status" value="1"/>
</dbReference>
<feature type="domain" description="HNH nuclease" evidence="1">
    <location>
        <begin position="73"/>
        <end position="123"/>
    </location>
</feature>
<dbReference type="RefSeq" id="WP_317487399.1">
    <property type="nucleotide sequence ID" value="NZ_CP136051.1"/>
</dbReference>
<keyword evidence="3" id="KW-1185">Reference proteome</keyword>
<keyword evidence="2" id="KW-0540">Nuclease</keyword>
<sequence length="172" mass="19592">MSLKRNVLVLNQDYSPLTVCSVERAFLLVFLNKAEMISPVPNVYLHTVDTSYQAPSVIKVSRYISVPYKGVILSRQNVFRRDNHECQYCGTNRDLTLDHLVPRSKGGTSSWKNLVTACKHCNAKKGDYAPAEVGMKLRKEPFKPSYIMFLKTSNGSVFDEWRPFLQLKSEAL</sequence>
<dbReference type="Pfam" id="PF14279">
    <property type="entry name" value="HNH_5"/>
    <property type="match status" value="1"/>
</dbReference>
<reference evidence="2 3" key="1">
    <citation type="journal article" date="2023" name="Microbiol. Resour. Announc.">
        <title>Complete Genome Sequence of Imperialibacter roseus strain P4T.</title>
        <authorList>
            <person name="Tizabi D.R."/>
            <person name="Bachvaroff T."/>
            <person name="Hill R.T."/>
        </authorList>
    </citation>
    <scope>NUCLEOTIDE SEQUENCE [LARGE SCALE GENOMIC DNA]</scope>
    <source>
        <strain evidence="2 3">P4T</strain>
    </source>
</reference>
<dbReference type="PANTHER" id="PTHR33877">
    <property type="entry name" value="SLL1193 PROTEIN"/>
    <property type="match status" value="1"/>
</dbReference>
<dbReference type="CDD" id="cd00085">
    <property type="entry name" value="HNHc"/>
    <property type="match status" value="1"/>
</dbReference>
<evidence type="ECO:0000313" key="3">
    <source>
        <dbReference type="Proteomes" id="UP001302349"/>
    </source>
</evidence>
<protein>
    <submittedName>
        <fullName evidence="2">HNH endonuclease</fullName>
    </submittedName>
</protein>
<evidence type="ECO:0000313" key="2">
    <source>
        <dbReference type="EMBL" id="WOK04594.1"/>
    </source>
</evidence>